<comment type="function">
    <text evidence="7 9">One of the primary rRNA binding proteins, it binds directly to 16S rRNA where it nucleates assembly of the head domain of the 30S subunit. Is located at the subunit interface close to the decoding center.</text>
</comment>
<keyword evidence="6 7" id="KW-0687">Ribonucleoprotein</keyword>
<keyword evidence="5 7" id="KW-0689">Ribosomal protein</keyword>
<dbReference type="InterPro" id="IPR000235">
    <property type="entry name" value="Ribosomal_uS7"/>
</dbReference>
<evidence type="ECO:0000256" key="2">
    <source>
        <dbReference type="ARBA" id="ARBA00011458"/>
    </source>
</evidence>
<name>A0A7C2FCS7_9CREN</name>
<evidence type="ECO:0000256" key="3">
    <source>
        <dbReference type="ARBA" id="ARBA00022730"/>
    </source>
</evidence>
<evidence type="ECO:0000256" key="6">
    <source>
        <dbReference type="ARBA" id="ARBA00023274"/>
    </source>
</evidence>
<dbReference type="InterPro" id="IPR023798">
    <property type="entry name" value="Ribosomal_uS7_dom"/>
</dbReference>
<dbReference type="NCBIfam" id="NF003106">
    <property type="entry name" value="PRK04027.1"/>
    <property type="match status" value="1"/>
</dbReference>
<dbReference type="EMBL" id="DSJT01000021">
    <property type="protein sequence ID" value="HEF87358.1"/>
    <property type="molecule type" value="Genomic_DNA"/>
</dbReference>
<evidence type="ECO:0000256" key="8">
    <source>
        <dbReference type="RuleBase" id="RU003619"/>
    </source>
</evidence>
<dbReference type="CDD" id="cd14867">
    <property type="entry name" value="uS7_Eukaryote"/>
    <property type="match status" value="1"/>
</dbReference>
<dbReference type="InterPro" id="IPR036823">
    <property type="entry name" value="Ribosomal_uS7_dom_sf"/>
</dbReference>
<evidence type="ECO:0000256" key="5">
    <source>
        <dbReference type="ARBA" id="ARBA00022980"/>
    </source>
</evidence>
<dbReference type="AlphaFoldDB" id="A0A7C2FCS7"/>
<evidence type="ECO:0000256" key="7">
    <source>
        <dbReference type="HAMAP-Rule" id="MF_00480"/>
    </source>
</evidence>
<evidence type="ECO:0000256" key="9">
    <source>
        <dbReference type="RuleBase" id="RU003621"/>
    </source>
</evidence>
<evidence type="ECO:0000259" key="10">
    <source>
        <dbReference type="Pfam" id="PF00177"/>
    </source>
</evidence>
<keyword evidence="3 7" id="KW-0699">rRNA-binding</keyword>
<reference evidence="11" key="1">
    <citation type="journal article" date="2020" name="mSystems">
        <title>Genome- and Community-Level Interaction Insights into Carbon Utilization and Element Cycling Functions of Hydrothermarchaeota in Hydrothermal Sediment.</title>
        <authorList>
            <person name="Zhou Z."/>
            <person name="Liu Y."/>
            <person name="Xu W."/>
            <person name="Pan J."/>
            <person name="Luo Z.H."/>
            <person name="Li M."/>
        </authorList>
    </citation>
    <scope>NUCLEOTIDE SEQUENCE [LARGE SCALE GENOMIC DNA]</scope>
    <source>
        <strain evidence="11">SpSt-23</strain>
    </source>
</reference>
<dbReference type="Pfam" id="PF00177">
    <property type="entry name" value="Ribosomal_S7"/>
    <property type="match status" value="1"/>
</dbReference>
<dbReference type="GO" id="GO:0006412">
    <property type="term" value="P:translation"/>
    <property type="evidence" value="ECO:0007669"/>
    <property type="project" value="UniProtKB-UniRule"/>
</dbReference>
<dbReference type="NCBIfam" id="TIGR01028">
    <property type="entry name" value="uS7_euk_arch"/>
    <property type="match status" value="1"/>
</dbReference>
<evidence type="ECO:0000256" key="4">
    <source>
        <dbReference type="ARBA" id="ARBA00022884"/>
    </source>
</evidence>
<keyword evidence="4 7" id="KW-0694">RNA-binding</keyword>
<dbReference type="Gene3D" id="1.10.455.10">
    <property type="entry name" value="Ribosomal protein S7 domain"/>
    <property type="match status" value="1"/>
</dbReference>
<dbReference type="InterPro" id="IPR005716">
    <property type="entry name" value="Ribosomal_uS7_euk/arc"/>
</dbReference>
<protein>
    <recommendedName>
        <fullName evidence="7">Small ribosomal subunit protein uS7</fullName>
    </recommendedName>
</protein>
<comment type="subunit">
    <text evidence="2 7 9">Part of the 30S ribosomal subunit.</text>
</comment>
<dbReference type="InterPro" id="IPR020606">
    <property type="entry name" value="Ribosomal_uS7_CS"/>
</dbReference>
<dbReference type="GO" id="GO:0003735">
    <property type="term" value="F:structural constituent of ribosome"/>
    <property type="evidence" value="ECO:0007669"/>
    <property type="project" value="UniProtKB-UniRule"/>
</dbReference>
<dbReference type="FunFam" id="1.10.455.10:FF:000011">
    <property type="entry name" value="30S ribosomal protein S7"/>
    <property type="match status" value="1"/>
</dbReference>
<dbReference type="GO" id="GO:0019843">
    <property type="term" value="F:rRNA binding"/>
    <property type="evidence" value="ECO:0007669"/>
    <property type="project" value="UniProtKB-UniRule"/>
</dbReference>
<dbReference type="HAMAP" id="MF_00480_A">
    <property type="entry name" value="Ribosomal_uS7_A"/>
    <property type="match status" value="1"/>
</dbReference>
<dbReference type="SUPFAM" id="SSF47973">
    <property type="entry name" value="Ribosomal protein S7"/>
    <property type="match status" value="1"/>
</dbReference>
<evidence type="ECO:0000256" key="1">
    <source>
        <dbReference type="ARBA" id="ARBA00007151"/>
    </source>
</evidence>
<dbReference type="PROSITE" id="PS00052">
    <property type="entry name" value="RIBOSOMAL_S7"/>
    <property type="match status" value="1"/>
</dbReference>
<organism evidence="11">
    <name type="scientific">Thermosphaera aggregans</name>
    <dbReference type="NCBI Taxonomy" id="54254"/>
    <lineage>
        <taxon>Archaea</taxon>
        <taxon>Thermoproteota</taxon>
        <taxon>Thermoprotei</taxon>
        <taxon>Desulfurococcales</taxon>
        <taxon>Desulfurococcaceae</taxon>
        <taxon>Thermosphaera</taxon>
    </lineage>
</organism>
<dbReference type="PANTHER" id="PTHR11205">
    <property type="entry name" value="RIBOSOMAL PROTEIN S7"/>
    <property type="match status" value="1"/>
</dbReference>
<proteinExistence type="inferred from homology"/>
<comment type="similarity">
    <text evidence="1 7 8">Belongs to the universal ribosomal protein uS7 family.</text>
</comment>
<sequence>MVIQVFTLASEGHVVKLNEVKLFGKWTYDNVEVRDPSLKKYICLKPYILPHTSGRHEHRRFGKAEVPIVERLMNKLMRPGENMGKKHLAYNIVRKAFELIYLKTGQNPLQVFVRAIENAAPREETTRIMYGGISYHVSVDISPTRRIDLALRHLTEGARNKAFNNPITIEEALAEEIIAASNNDPKSYAIQKKEEIERIALSSR</sequence>
<dbReference type="InterPro" id="IPR026018">
    <property type="entry name" value="Ribosomal_uS7_arc"/>
</dbReference>
<accession>A0A7C2FCS7</accession>
<dbReference type="GO" id="GO:0015935">
    <property type="term" value="C:small ribosomal subunit"/>
    <property type="evidence" value="ECO:0007669"/>
    <property type="project" value="UniProtKB-UniRule"/>
</dbReference>
<evidence type="ECO:0000313" key="11">
    <source>
        <dbReference type="EMBL" id="HEF87358.1"/>
    </source>
</evidence>
<gene>
    <name evidence="7" type="primary">rps7</name>
    <name evidence="11" type="ORF">ENP55_03530</name>
</gene>
<dbReference type="PIRSF" id="PIRSF002122">
    <property type="entry name" value="RPS7p_RPS7a_RPS5e_RPS7o"/>
    <property type="match status" value="1"/>
</dbReference>
<comment type="caution">
    <text evidence="11">The sequence shown here is derived from an EMBL/GenBank/DDBJ whole genome shotgun (WGS) entry which is preliminary data.</text>
</comment>
<feature type="domain" description="Small ribosomal subunit protein uS7" evidence="10">
    <location>
        <begin position="39"/>
        <end position="204"/>
    </location>
</feature>